<comment type="caution">
    <text evidence="4">The sequence shown here is derived from an EMBL/GenBank/DDBJ whole genome shotgun (WGS) entry which is preliminary data.</text>
</comment>
<organism evidence="4 5">
    <name type="scientific">Anaerosolibacter carboniphilus</name>
    <dbReference type="NCBI Taxonomy" id="1417629"/>
    <lineage>
        <taxon>Bacteria</taxon>
        <taxon>Bacillati</taxon>
        <taxon>Bacillota</taxon>
        <taxon>Clostridia</taxon>
        <taxon>Peptostreptococcales</taxon>
        <taxon>Thermotaleaceae</taxon>
        <taxon>Anaerosolibacter</taxon>
    </lineage>
</organism>
<dbReference type="InterPro" id="IPR026000">
    <property type="entry name" value="Apc5_dom"/>
</dbReference>
<dbReference type="RefSeq" id="WP_184313566.1">
    <property type="nucleotide sequence ID" value="NZ_JACHEN010000048.1"/>
</dbReference>
<proteinExistence type="predicted"/>
<dbReference type="InterPro" id="IPR050469">
    <property type="entry name" value="Diguanylate_Cyclase"/>
</dbReference>
<keyword evidence="1" id="KW-0802">TPR repeat</keyword>
<dbReference type="PANTHER" id="PTHR45138:SF9">
    <property type="entry name" value="DIGUANYLATE CYCLASE DGCM-RELATED"/>
    <property type="match status" value="1"/>
</dbReference>
<dbReference type="InterPro" id="IPR029787">
    <property type="entry name" value="Nucleotide_cyclase"/>
</dbReference>
<gene>
    <name evidence="4" type="ORF">HNQ80_004956</name>
</gene>
<dbReference type="Pfam" id="PF00515">
    <property type="entry name" value="TPR_1"/>
    <property type="match status" value="1"/>
</dbReference>
<dbReference type="EMBL" id="JACHEN010000048">
    <property type="protein sequence ID" value="MBB6218781.1"/>
    <property type="molecule type" value="Genomic_DNA"/>
</dbReference>
<feature type="repeat" description="TPR" evidence="1">
    <location>
        <begin position="100"/>
        <end position="133"/>
    </location>
</feature>
<sequence>MTADLNKLEAKIAFAENEEKVDLLNSLSKEIYISNPKRALALAEEAYVLADKTNYALGVGRSLLMMSYSNRSLSNYDECMTKALDAMGIFRELGDQEGEMRALNLVGINYFYFSRYEQALEYFSEGLRLAQEIHHEELQASILNNIGEIYRELEKYQEALDNYRKALIISEKINRIFNVAVIRMNIGHIYNSLGQSENALKHYEKSLKISEEIGDHISKGEVLNTIGEIYEKLGQPDVGLDYYLQSLNILRKCENKFYQIDVLLNLGSFYVKQKRYEEGVDFLQNALNLAEEIAANKKIYTVHLYLSRYHEERGDLAQALSHYRMYHNIEKRVITDNLEEKLKILTIEYRVDKIQKESEIHLLKNIELKQKNEEIENKAQQMESINKALQKEILKRKELQEQLEQVNKELERMSFIDELTGIPNRRSFNNTLEKEWSRCLRESVPLSLIFIDVDYFKSFNDHYGHPMGDDCLRDVAKTLASTLKRSSDFIGRHGGEEFAIVLPNTDYEGSIMIAEQMRKAIENLGIRNPESDVSRNITISIGLANVEPSKEDNIYELIKAADRELYHAKNQGRNQVCGIKI</sequence>
<feature type="domain" description="GGDEF" evidence="3">
    <location>
        <begin position="444"/>
        <end position="581"/>
    </location>
</feature>
<dbReference type="GO" id="GO:0052621">
    <property type="term" value="F:diguanylate cyclase activity"/>
    <property type="evidence" value="ECO:0007669"/>
    <property type="project" value="TreeGrafter"/>
</dbReference>
<evidence type="ECO:0000256" key="2">
    <source>
        <dbReference type="SAM" id="Coils"/>
    </source>
</evidence>
<dbReference type="SUPFAM" id="SSF48452">
    <property type="entry name" value="TPR-like"/>
    <property type="match status" value="2"/>
</dbReference>
<feature type="repeat" description="TPR" evidence="1">
    <location>
        <begin position="260"/>
        <end position="293"/>
    </location>
</feature>
<dbReference type="PROSITE" id="PS50887">
    <property type="entry name" value="GGDEF"/>
    <property type="match status" value="1"/>
</dbReference>
<dbReference type="InterPro" id="IPR000160">
    <property type="entry name" value="GGDEF_dom"/>
</dbReference>
<dbReference type="NCBIfam" id="TIGR00254">
    <property type="entry name" value="GGDEF"/>
    <property type="match status" value="1"/>
</dbReference>
<dbReference type="SUPFAM" id="SSF55073">
    <property type="entry name" value="Nucleotide cyclase"/>
    <property type="match status" value="1"/>
</dbReference>
<dbReference type="PANTHER" id="PTHR45138">
    <property type="entry name" value="REGULATORY COMPONENTS OF SENSORY TRANSDUCTION SYSTEM"/>
    <property type="match status" value="1"/>
</dbReference>
<evidence type="ECO:0000256" key="1">
    <source>
        <dbReference type="PROSITE-ProRule" id="PRU00339"/>
    </source>
</evidence>
<feature type="repeat" description="TPR" evidence="1">
    <location>
        <begin position="140"/>
        <end position="173"/>
    </location>
</feature>
<name>A0A841KZ59_9FIRM</name>
<dbReference type="Gene3D" id="3.30.70.270">
    <property type="match status" value="1"/>
</dbReference>
<dbReference type="Pfam" id="PF12862">
    <property type="entry name" value="ANAPC5"/>
    <property type="match status" value="1"/>
</dbReference>
<dbReference type="InterPro" id="IPR019734">
    <property type="entry name" value="TPR_rpt"/>
</dbReference>
<keyword evidence="5" id="KW-1185">Reference proteome</keyword>
<dbReference type="SMART" id="SM00028">
    <property type="entry name" value="TPR"/>
    <property type="match status" value="5"/>
</dbReference>
<dbReference type="CDD" id="cd01949">
    <property type="entry name" value="GGDEF"/>
    <property type="match status" value="1"/>
</dbReference>
<feature type="coiled-coil region" evidence="2">
    <location>
        <begin position="363"/>
        <end position="416"/>
    </location>
</feature>
<evidence type="ECO:0000313" key="4">
    <source>
        <dbReference type="EMBL" id="MBB6218781.1"/>
    </source>
</evidence>
<dbReference type="InterPro" id="IPR043128">
    <property type="entry name" value="Rev_trsase/Diguanyl_cyclase"/>
</dbReference>
<dbReference type="PROSITE" id="PS50293">
    <property type="entry name" value="TPR_REGION"/>
    <property type="match status" value="1"/>
</dbReference>
<dbReference type="Pfam" id="PF00990">
    <property type="entry name" value="GGDEF"/>
    <property type="match status" value="1"/>
</dbReference>
<dbReference type="FunFam" id="3.30.70.270:FF:000001">
    <property type="entry name" value="Diguanylate cyclase domain protein"/>
    <property type="match status" value="1"/>
</dbReference>
<dbReference type="AlphaFoldDB" id="A0A841KZ59"/>
<dbReference type="PROSITE" id="PS50005">
    <property type="entry name" value="TPR"/>
    <property type="match status" value="4"/>
</dbReference>
<keyword evidence="2" id="KW-0175">Coiled coil</keyword>
<reference evidence="4 5" key="1">
    <citation type="submission" date="2020-08" db="EMBL/GenBank/DDBJ databases">
        <title>Genomic Encyclopedia of Type Strains, Phase IV (KMG-IV): sequencing the most valuable type-strain genomes for metagenomic binning, comparative biology and taxonomic classification.</title>
        <authorList>
            <person name="Goeker M."/>
        </authorList>
    </citation>
    <scope>NUCLEOTIDE SEQUENCE [LARGE SCALE GENOMIC DNA]</scope>
    <source>
        <strain evidence="4 5">DSM 103526</strain>
    </source>
</reference>
<evidence type="ECO:0000313" key="5">
    <source>
        <dbReference type="Proteomes" id="UP000579281"/>
    </source>
</evidence>
<dbReference type="SMART" id="SM00267">
    <property type="entry name" value="GGDEF"/>
    <property type="match status" value="1"/>
</dbReference>
<feature type="repeat" description="TPR" evidence="1">
    <location>
        <begin position="180"/>
        <end position="213"/>
    </location>
</feature>
<dbReference type="Proteomes" id="UP000579281">
    <property type="component" value="Unassembled WGS sequence"/>
</dbReference>
<dbReference type="Pfam" id="PF13424">
    <property type="entry name" value="TPR_12"/>
    <property type="match status" value="2"/>
</dbReference>
<dbReference type="Gene3D" id="1.25.40.10">
    <property type="entry name" value="Tetratricopeptide repeat domain"/>
    <property type="match status" value="2"/>
</dbReference>
<accession>A0A841KZ59</accession>
<evidence type="ECO:0000259" key="3">
    <source>
        <dbReference type="PROSITE" id="PS50887"/>
    </source>
</evidence>
<protein>
    <submittedName>
        <fullName evidence="4">Diguanylate cyclase (GGDEF)-like protein</fullName>
    </submittedName>
</protein>
<dbReference type="InterPro" id="IPR011990">
    <property type="entry name" value="TPR-like_helical_dom_sf"/>
</dbReference>